<evidence type="ECO:0000256" key="1">
    <source>
        <dbReference type="SAM" id="Phobius"/>
    </source>
</evidence>
<protein>
    <recommendedName>
        <fullName evidence="2">Acyltransferase 3 domain-containing protein</fullName>
    </recommendedName>
</protein>
<keyword evidence="1" id="KW-0472">Membrane</keyword>
<keyword evidence="1" id="KW-1133">Transmembrane helix</keyword>
<feature type="transmembrane region" description="Helical" evidence="1">
    <location>
        <begin position="261"/>
        <end position="279"/>
    </location>
</feature>
<dbReference type="Proteomes" id="UP000593875">
    <property type="component" value="Chromosome"/>
</dbReference>
<dbReference type="AlphaFoldDB" id="A0A7L9UA19"/>
<dbReference type="KEGG" id="mlir:LPB04_06525"/>
<dbReference type="GO" id="GO:0016747">
    <property type="term" value="F:acyltransferase activity, transferring groups other than amino-acyl groups"/>
    <property type="evidence" value="ECO:0007669"/>
    <property type="project" value="InterPro"/>
</dbReference>
<dbReference type="InterPro" id="IPR002656">
    <property type="entry name" value="Acyl_transf_3_dom"/>
</dbReference>
<evidence type="ECO:0000259" key="2">
    <source>
        <dbReference type="Pfam" id="PF01757"/>
    </source>
</evidence>
<evidence type="ECO:0000313" key="3">
    <source>
        <dbReference type="EMBL" id="QOL50936.1"/>
    </source>
</evidence>
<sequence>MSIFIVVADHWFKDSPIWILSTVALFVFGFSSAFFTGRLNGVDLDVGAFWNKKLRRLGVRYWLILSVLTMLLIVQGRDILHWHTIVHFIGLSGVLNLFGPSMSALGAGLWFFTLLLFFYAAYPLLARRLIASPRTTVTMAIATIALLALDHTVKFGFSLWLTMLGFLIGTYVGVNRLRTNVALLNGALIALPLSIAVLNMFFGFRALNGILLFACSLAISLRLTHPGLRLASLRFLVPLEACLLEIYLIHSYLFVHPSGNPIIDFLLSLVVIVAAAIVLNRAGNYLVARIFKNKPDKLVTAAVAQEGDGHLERSA</sequence>
<feature type="transmembrane region" description="Helical" evidence="1">
    <location>
        <begin position="155"/>
        <end position="174"/>
    </location>
</feature>
<evidence type="ECO:0000313" key="4">
    <source>
        <dbReference type="Proteomes" id="UP000593875"/>
    </source>
</evidence>
<name>A0A7L9UA19_9BURK</name>
<dbReference type="Pfam" id="PF01757">
    <property type="entry name" value="Acyl_transf_3"/>
    <property type="match status" value="1"/>
</dbReference>
<organism evidence="3 4">
    <name type="scientific">Massilia litorea</name>
    <dbReference type="NCBI Taxonomy" id="2769491"/>
    <lineage>
        <taxon>Bacteria</taxon>
        <taxon>Pseudomonadati</taxon>
        <taxon>Pseudomonadota</taxon>
        <taxon>Betaproteobacteria</taxon>
        <taxon>Burkholderiales</taxon>
        <taxon>Oxalobacteraceae</taxon>
        <taxon>Telluria group</taxon>
        <taxon>Massilia</taxon>
    </lineage>
</organism>
<dbReference type="EMBL" id="CP062941">
    <property type="protein sequence ID" value="QOL50936.1"/>
    <property type="molecule type" value="Genomic_DNA"/>
</dbReference>
<keyword evidence="4" id="KW-1185">Reference proteome</keyword>
<reference evidence="3 4" key="1">
    <citation type="submission" date="2020-10" db="EMBL/GenBank/DDBJ databases">
        <title>Genome sequencing of Massilia sp. LPB0304.</title>
        <authorList>
            <person name="Kim J."/>
        </authorList>
    </citation>
    <scope>NUCLEOTIDE SEQUENCE [LARGE SCALE GENOMIC DNA]</scope>
    <source>
        <strain evidence="3 4">LPB0304</strain>
    </source>
</reference>
<feature type="transmembrane region" description="Helical" evidence="1">
    <location>
        <begin position="181"/>
        <end position="200"/>
    </location>
</feature>
<feature type="transmembrane region" description="Helical" evidence="1">
    <location>
        <begin position="97"/>
        <end position="122"/>
    </location>
</feature>
<dbReference type="RefSeq" id="WP_193687920.1">
    <property type="nucleotide sequence ID" value="NZ_CP062941.1"/>
</dbReference>
<feature type="transmembrane region" description="Helical" evidence="1">
    <location>
        <begin position="17"/>
        <end position="36"/>
    </location>
</feature>
<keyword evidence="1" id="KW-0812">Transmembrane</keyword>
<accession>A0A7L9UA19</accession>
<proteinExistence type="predicted"/>
<gene>
    <name evidence="3" type="ORF">LPB04_06525</name>
</gene>
<feature type="transmembrane region" description="Helical" evidence="1">
    <location>
        <begin position="57"/>
        <end position="77"/>
    </location>
</feature>
<feature type="domain" description="Acyltransferase 3" evidence="2">
    <location>
        <begin position="7"/>
        <end position="279"/>
    </location>
</feature>